<dbReference type="InterPro" id="IPR029044">
    <property type="entry name" value="Nucleotide-diphossugar_trans"/>
</dbReference>
<dbReference type="PANTHER" id="PTHR22916">
    <property type="entry name" value="GLYCOSYLTRANSFERASE"/>
    <property type="match status" value="1"/>
</dbReference>
<evidence type="ECO:0000313" key="2">
    <source>
        <dbReference type="EMBL" id="PMB83361.1"/>
    </source>
</evidence>
<dbReference type="OrthoDB" id="8773442at2"/>
<evidence type="ECO:0000259" key="1">
    <source>
        <dbReference type="Pfam" id="PF00535"/>
    </source>
</evidence>
<dbReference type="AlphaFoldDB" id="A0A2J6NPW5"/>
<accession>A0A2J6NPW5</accession>
<feature type="domain" description="Glycosyltransferase 2-like" evidence="1">
    <location>
        <begin position="12"/>
        <end position="140"/>
    </location>
</feature>
<gene>
    <name evidence="2" type="ORF">CK797_00780</name>
</gene>
<dbReference type="PANTHER" id="PTHR22916:SF3">
    <property type="entry name" value="UDP-GLCNAC:BETAGAL BETA-1,3-N-ACETYLGLUCOSAMINYLTRANSFERASE-LIKE PROTEIN 1"/>
    <property type="match status" value="1"/>
</dbReference>
<dbReference type="EMBL" id="PNFV01000001">
    <property type="protein sequence ID" value="PMB83361.1"/>
    <property type="molecule type" value="Genomic_DNA"/>
</dbReference>
<name>A0A2J6NPW5_9LACO</name>
<organism evidence="2 3">
    <name type="scientific">Limosilactobacillus pontis</name>
    <dbReference type="NCBI Taxonomy" id="35787"/>
    <lineage>
        <taxon>Bacteria</taxon>
        <taxon>Bacillati</taxon>
        <taxon>Bacillota</taxon>
        <taxon>Bacilli</taxon>
        <taxon>Lactobacillales</taxon>
        <taxon>Lactobacillaceae</taxon>
        <taxon>Limosilactobacillus</taxon>
    </lineage>
</organism>
<dbReference type="SUPFAM" id="SSF53448">
    <property type="entry name" value="Nucleotide-diphospho-sugar transferases"/>
    <property type="match status" value="1"/>
</dbReference>
<dbReference type="InterPro" id="IPR001173">
    <property type="entry name" value="Glyco_trans_2-like"/>
</dbReference>
<dbReference type="GO" id="GO:0016758">
    <property type="term" value="F:hexosyltransferase activity"/>
    <property type="evidence" value="ECO:0007669"/>
    <property type="project" value="UniProtKB-ARBA"/>
</dbReference>
<keyword evidence="2" id="KW-0808">Transferase</keyword>
<dbReference type="Proteomes" id="UP000239920">
    <property type="component" value="Unassembled WGS sequence"/>
</dbReference>
<dbReference type="Gene3D" id="3.90.550.10">
    <property type="entry name" value="Spore Coat Polysaccharide Biosynthesis Protein SpsA, Chain A"/>
    <property type="match status" value="1"/>
</dbReference>
<sequence>MNKEELTSGLVSIVMPCYNGEQFIDETIKSVLNQTYQKWELLVIDDGSRDSSASIVQNYAKDDQRIHLIQQRNAGSAAARNNGIRQSKGQYLALLDSDDIWLPGFLDSQVRFIRQKGSVCVCSSYLRIDEQSNEIMRPVMAKAIITSKDMQSVDNVGCLTGLYDQSKYGKVFLKVELNSLLDDYAFWFDVIALEGVAYGNPKVLAKYRVRKGSLTSNKIKLIKKHYKFYRTQLHQSEFTSLLSVAKWAYAGVKKYY</sequence>
<dbReference type="CDD" id="cd00761">
    <property type="entry name" value="Glyco_tranf_GTA_type"/>
    <property type="match status" value="1"/>
</dbReference>
<dbReference type="RefSeq" id="WP_104687922.1">
    <property type="nucleotide sequence ID" value="NZ_JBKTHY010000003.1"/>
</dbReference>
<proteinExistence type="predicted"/>
<comment type="caution">
    <text evidence="2">The sequence shown here is derived from an EMBL/GenBank/DDBJ whole genome shotgun (WGS) entry which is preliminary data.</text>
</comment>
<dbReference type="Pfam" id="PF00535">
    <property type="entry name" value="Glycos_transf_2"/>
    <property type="match status" value="1"/>
</dbReference>
<evidence type="ECO:0000313" key="3">
    <source>
        <dbReference type="Proteomes" id="UP000239920"/>
    </source>
</evidence>
<protein>
    <submittedName>
        <fullName evidence="2">Teichuronic acid biosynthesis glycosyl transferase</fullName>
    </submittedName>
</protein>
<reference evidence="2 3" key="1">
    <citation type="submission" date="2017-09" db="EMBL/GenBank/DDBJ databases">
        <title>Bacterial strain isolated from the female urinary microbiota.</title>
        <authorList>
            <person name="Thomas-White K."/>
            <person name="Kumar N."/>
            <person name="Forster S."/>
            <person name="Putonti C."/>
            <person name="Lawley T."/>
            <person name="Wolfe A.J."/>
        </authorList>
    </citation>
    <scope>NUCLEOTIDE SEQUENCE [LARGE SCALE GENOMIC DNA]</scope>
    <source>
        <strain evidence="2 3">UMB0683</strain>
    </source>
</reference>